<dbReference type="EMBL" id="JAPCKK010000001">
    <property type="protein sequence ID" value="MDP4095488.1"/>
    <property type="molecule type" value="Genomic_DNA"/>
</dbReference>
<keyword evidence="2" id="KW-1277">Toxin-antitoxin system</keyword>
<keyword evidence="9" id="KW-1185">Reference proteome</keyword>
<evidence type="ECO:0000256" key="2">
    <source>
        <dbReference type="ARBA" id="ARBA00022649"/>
    </source>
</evidence>
<evidence type="ECO:0000256" key="4">
    <source>
        <dbReference type="ARBA" id="ARBA00022759"/>
    </source>
</evidence>
<keyword evidence="6" id="KW-0694">RNA-binding</keyword>
<comment type="caution">
    <text evidence="8">The sequence shown here is derived from an EMBL/GenBank/DDBJ whole genome shotgun (WGS) entry which is preliminary data.</text>
</comment>
<reference evidence="8 9" key="1">
    <citation type="submission" date="2022-10" db="EMBL/GenBank/DDBJ databases">
        <title>Paenibacillus description and whole genome data of maize root bacterial community.</title>
        <authorList>
            <person name="Marton D."/>
            <person name="Farkas M."/>
            <person name="Cserhati M."/>
        </authorList>
    </citation>
    <scope>NUCLEOTIDE SEQUENCE [LARGE SCALE GENOMIC DNA]</scope>
    <source>
        <strain evidence="8 9">P96</strain>
    </source>
</reference>
<evidence type="ECO:0000256" key="1">
    <source>
        <dbReference type="ARBA" id="ARBA00006620"/>
    </source>
</evidence>
<accession>A0ABT9FL89</accession>
<protein>
    <submittedName>
        <fullName evidence="8">Type II toxin-antitoxin system HicA family toxin</fullName>
    </submittedName>
</protein>
<keyword evidence="5" id="KW-0378">Hydrolase</keyword>
<organism evidence="8 9">
    <name type="scientific">Paenibacillus zeirhizosphaerae</name>
    <dbReference type="NCBI Taxonomy" id="2987519"/>
    <lineage>
        <taxon>Bacteria</taxon>
        <taxon>Bacillati</taxon>
        <taxon>Bacillota</taxon>
        <taxon>Bacilli</taxon>
        <taxon>Bacillales</taxon>
        <taxon>Paenibacillaceae</taxon>
        <taxon>Paenibacillus</taxon>
    </lineage>
</organism>
<dbReference type="SUPFAM" id="SSF54786">
    <property type="entry name" value="YcfA/nrd intein domain"/>
    <property type="match status" value="1"/>
</dbReference>
<keyword evidence="3" id="KW-0540">Nuclease</keyword>
<evidence type="ECO:0000256" key="5">
    <source>
        <dbReference type="ARBA" id="ARBA00022801"/>
    </source>
</evidence>
<gene>
    <name evidence="8" type="ORF">OIN60_01605</name>
</gene>
<evidence type="ECO:0000256" key="3">
    <source>
        <dbReference type="ARBA" id="ARBA00022722"/>
    </source>
</evidence>
<sequence>MKGYSSREVKRILEANGWFVVHVVGDHFQFKHPTIKGKVTLTHPVKDVAIHIMKDIEKKTGLKF</sequence>
<comment type="similarity">
    <text evidence="1">Belongs to the HicA mRNA interferase family.</text>
</comment>
<proteinExistence type="inferred from homology"/>
<dbReference type="Gene3D" id="3.30.920.30">
    <property type="entry name" value="Hypothetical protein"/>
    <property type="match status" value="1"/>
</dbReference>
<evidence type="ECO:0000256" key="6">
    <source>
        <dbReference type="ARBA" id="ARBA00022884"/>
    </source>
</evidence>
<keyword evidence="7" id="KW-0346">Stress response</keyword>
<dbReference type="RefSeq" id="WP_305753114.1">
    <property type="nucleotide sequence ID" value="NZ_JAPCKK010000001.1"/>
</dbReference>
<name>A0ABT9FL89_9BACL</name>
<evidence type="ECO:0000313" key="8">
    <source>
        <dbReference type="EMBL" id="MDP4095488.1"/>
    </source>
</evidence>
<evidence type="ECO:0000256" key="7">
    <source>
        <dbReference type="ARBA" id="ARBA00023016"/>
    </source>
</evidence>
<evidence type="ECO:0000313" key="9">
    <source>
        <dbReference type="Proteomes" id="UP001241848"/>
    </source>
</evidence>
<dbReference type="Pfam" id="PF07927">
    <property type="entry name" value="HicA_toxin"/>
    <property type="match status" value="1"/>
</dbReference>
<dbReference type="InterPro" id="IPR038570">
    <property type="entry name" value="HicA_sf"/>
</dbReference>
<dbReference type="InterPro" id="IPR012933">
    <property type="entry name" value="HicA_mRNA_interferase"/>
</dbReference>
<dbReference type="Proteomes" id="UP001241848">
    <property type="component" value="Unassembled WGS sequence"/>
</dbReference>
<keyword evidence="4" id="KW-0255">Endonuclease</keyword>